<gene>
    <name evidence="1" type="ORF">SAMN05444143_112103</name>
</gene>
<evidence type="ECO:0000313" key="1">
    <source>
        <dbReference type="EMBL" id="SFN40992.1"/>
    </source>
</evidence>
<name>A0A1I4YSK0_9FLAO</name>
<dbReference type="eggNOG" id="ENOG502ZP6A">
    <property type="taxonomic scope" value="Bacteria"/>
</dbReference>
<keyword evidence="2" id="KW-1185">Reference proteome</keyword>
<dbReference type="Proteomes" id="UP000182961">
    <property type="component" value="Unassembled WGS sequence"/>
</dbReference>
<organism evidence="1 2">
    <name type="scientific">Flavobacterium succinicans</name>
    <dbReference type="NCBI Taxonomy" id="29536"/>
    <lineage>
        <taxon>Bacteria</taxon>
        <taxon>Pseudomonadati</taxon>
        <taxon>Bacteroidota</taxon>
        <taxon>Flavobacteriia</taxon>
        <taxon>Flavobacteriales</taxon>
        <taxon>Flavobacteriaceae</taxon>
        <taxon>Flavobacterium</taxon>
    </lineage>
</organism>
<reference evidence="2" key="1">
    <citation type="submission" date="2016-10" db="EMBL/GenBank/DDBJ databases">
        <authorList>
            <person name="Varghese N."/>
            <person name="Submissions S."/>
        </authorList>
    </citation>
    <scope>NUCLEOTIDE SEQUENCE [LARGE SCALE GENOMIC DNA]</scope>
    <source>
        <strain evidence="2">DSM 4002</strain>
    </source>
</reference>
<dbReference type="AlphaFoldDB" id="A0A1I4YSK0"/>
<evidence type="ECO:0000313" key="2">
    <source>
        <dbReference type="Proteomes" id="UP000182961"/>
    </source>
</evidence>
<dbReference type="RefSeq" id="WP_024982086.1">
    <property type="nucleotide sequence ID" value="NZ_CBCRUM010000015.1"/>
</dbReference>
<dbReference type="EMBL" id="FOUT01000012">
    <property type="protein sequence ID" value="SFN40992.1"/>
    <property type="molecule type" value="Genomic_DNA"/>
</dbReference>
<sequence length="119" mass="14016">MEYNGFWSSSITVKDENEAVVLRSYTEKWYANSSILEYKGQKFRLKIRNNPLAEHVFFDKNQNELLAYGLKVENYQCKVAIHSNGSIDYLFDFLLWYSFLPIAQENMGDSFVFKTLLMT</sequence>
<proteinExistence type="predicted"/>
<accession>A0A1I4YSK0</accession>
<protein>
    <submittedName>
        <fullName evidence="1">Uncharacterized protein</fullName>
    </submittedName>
</protein>